<gene>
    <name evidence="1" type="ORF">PN451_03980</name>
</gene>
<evidence type="ECO:0000313" key="2">
    <source>
        <dbReference type="Proteomes" id="UP001211249"/>
    </source>
</evidence>
<protein>
    <submittedName>
        <fullName evidence="1">Uncharacterized protein</fullName>
    </submittedName>
</protein>
<proteinExistence type="predicted"/>
<sequence>MNNWLKGNLDYLLRSRESLLVIEAKNNDLARGFTQLAVELIAWSENVVQKSILSLPKWTLHC</sequence>
<comment type="caution">
    <text evidence="1">The sequence shown here is derived from an EMBL/GenBank/DDBJ whole genome shotgun (WGS) entry which is preliminary data.</text>
</comment>
<organism evidence="1 2">
    <name type="scientific">Dolichospermum planctonicum CS-1226</name>
    <dbReference type="NCBI Taxonomy" id="3021751"/>
    <lineage>
        <taxon>Bacteria</taxon>
        <taxon>Bacillati</taxon>
        <taxon>Cyanobacteriota</taxon>
        <taxon>Cyanophyceae</taxon>
        <taxon>Nostocales</taxon>
        <taxon>Aphanizomenonaceae</taxon>
        <taxon>Dolichospermum</taxon>
        <taxon>Dolichospermum planctonicum</taxon>
    </lineage>
</organism>
<reference evidence="1 2" key="1">
    <citation type="submission" date="2023-01" db="EMBL/GenBank/DDBJ databases">
        <title>Genomes from the Australian National Cyanobacteria Reference Collection.</title>
        <authorList>
            <person name="Willis A."/>
            <person name="Lee E.M.F."/>
        </authorList>
    </citation>
    <scope>NUCLEOTIDE SEQUENCE [LARGE SCALE GENOMIC DNA]</scope>
    <source>
        <strain evidence="1 2">CS-1226</strain>
    </source>
</reference>
<accession>A0ABT5ADQ3</accession>
<evidence type="ECO:0000313" key="1">
    <source>
        <dbReference type="EMBL" id="MDB9535014.1"/>
    </source>
</evidence>
<dbReference type="Proteomes" id="UP001211249">
    <property type="component" value="Unassembled WGS sequence"/>
</dbReference>
<dbReference type="RefSeq" id="WP_271795025.1">
    <property type="nucleotide sequence ID" value="NZ_JAQMUC010000022.1"/>
</dbReference>
<keyword evidence="2" id="KW-1185">Reference proteome</keyword>
<name>A0ABT5ADQ3_9CYAN</name>
<dbReference type="EMBL" id="JAQMUC010000022">
    <property type="protein sequence ID" value="MDB9535014.1"/>
    <property type="molecule type" value="Genomic_DNA"/>
</dbReference>